<keyword evidence="5" id="KW-1185">Reference proteome</keyword>
<sequence length="1328" mass="152193">MFDPINWYQSQRSTVDLWFGPVDPTLPAPWKSVTDDSTGMVFFWNPVTNVSQYEHPNLPPPPPPPPPPDYYQLPHEYKPSFPSSDCTYRPPDYPASYMPKLPVALSSTSPIFLPHHTLPSVAYSDSIDVPQIPNSYAANPYSQDPQIYKPSLSYDQNPWFSNSEQHLQFPDPPQLSPHELDLVHDSAVQPIPLDIDGEGEITIPYATPPTIEKGVTVKSVRLASLEMSLHSVRATKNLAVVSHVRMKRKAPSVSFCQRRYRNSLIRSFSATPSLPSVPTSQPQQRTSPTNINTCTPIIIRMGPDKHMPIALRQPLNDKTVAMGDPAPSGQVLLHKRTTMTVSGHKWGRRVQGLKPFFQVRQRHAKWKHFDKGRSFQQSNKEIRNSAVLTLVGDQPWVPLCNLQSNAVQVFDGMPKSRIKESTPNFLISYLLEQFKSGLDLTEYISCVLRALRAIRMLSFPFDEGGVLLLRDLKIVDAMFKKVCQLTERRIEIVSDRLSIVDITVLSPISLVLTLLTLELSNLHGTRPPMCHPPRWLNGRVASRCCLLGYGLQILTAVFLPFEDFYIISGHFQTVSSKENMRYHFKASCTVDFVLMPLMTHTNILSYEDIILALTSAYWSSEAMHLYRVIATFFHKSGLKESDSALIALYLHLKPVEKFMEIFENIWISWITQLVGMHHKEALNMEPLFNFQRLLHYTAVQSQYMRYCFCPLSTDYSLTEMQSFFHAVGLHIYEHESYHISIVGIRAIAATYIISKNQRHVCRIFRIDSIVLRSAFGKHWDSKECLTWCHFNVTCNVDLMAALFVTHTTHIYLMKRYFSGPTTSMSPTHVLPPVTTFIHGLLFHLHKHELDNISVGMITPVAATLHYWLNVDVVFVAKWVGKQKVFIPLFTWSEVLSRNFVLADLFHYHDKARVTSGNMRDILDFGRWFSLVYMEFITNGWTFYSVRHEWDHNTPLLALALVNMIHILYGEGVQLLLSRGGHGSNMREWMSNYHLIHFLTYAVQSNESIIWFFTSSISFTVWIRPICSVVHHMTNPKCFDYWKGLGNLALFLHYKKKKYGMPRAHLLLSSRDYQVVQLTMPNVSSKLGSDSDTIGLHSTIMEFLHGWKISSDCMGVWLSSLTSLGILLIAMVSLSLHIFRNWVCKLWEHLFMSTNNVLIIRRATSWIDHPMGVTKPKNLNTTIRSWLLLTTSTETWVPASQNLENYLDNTCHSFGELVVGDAPTPIVILFNAVKIRVLQLFSSISAYLANLHDSILAGYQLLIFVFWVNTLKKLWMDMVRDLKTIQKLILHMRMVLHWTKWLASFPIAECFFPSLRGLRTSLILRGRDC</sequence>
<comment type="caution">
    <text evidence="4">The sequence shown here is derived from an EMBL/GenBank/DDBJ whole genome shotgun (WGS) entry which is preliminary data.</text>
</comment>
<evidence type="ECO:0000313" key="4">
    <source>
        <dbReference type="EMBL" id="TQD77396.1"/>
    </source>
</evidence>
<feature type="region of interest" description="Disordered" evidence="1">
    <location>
        <begin position="54"/>
        <end position="74"/>
    </location>
</feature>
<organism evidence="4 5">
    <name type="scientific">Malus baccata</name>
    <name type="common">Siberian crab apple</name>
    <name type="synonym">Pyrus baccata</name>
    <dbReference type="NCBI Taxonomy" id="106549"/>
    <lineage>
        <taxon>Eukaryota</taxon>
        <taxon>Viridiplantae</taxon>
        <taxon>Streptophyta</taxon>
        <taxon>Embryophyta</taxon>
        <taxon>Tracheophyta</taxon>
        <taxon>Spermatophyta</taxon>
        <taxon>Magnoliopsida</taxon>
        <taxon>eudicotyledons</taxon>
        <taxon>Gunneridae</taxon>
        <taxon>Pentapetalae</taxon>
        <taxon>rosids</taxon>
        <taxon>fabids</taxon>
        <taxon>Rosales</taxon>
        <taxon>Rosaceae</taxon>
        <taxon>Amygdaloideae</taxon>
        <taxon>Maleae</taxon>
        <taxon>Malus</taxon>
    </lineage>
</organism>
<dbReference type="CDD" id="cd00201">
    <property type="entry name" value="WW"/>
    <property type="match status" value="1"/>
</dbReference>
<evidence type="ECO:0000256" key="2">
    <source>
        <dbReference type="SAM" id="Phobius"/>
    </source>
</evidence>
<dbReference type="EMBL" id="VIEB01000965">
    <property type="protein sequence ID" value="TQD77396.1"/>
    <property type="molecule type" value="Genomic_DNA"/>
</dbReference>
<keyword evidence="2" id="KW-1133">Transmembrane helix</keyword>
<evidence type="ECO:0000259" key="3">
    <source>
        <dbReference type="PROSITE" id="PS50020"/>
    </source>
</evidence>
<dbReference type="Proteomes" id="UP000315295">
    <property type="component" value="Unassembled WGS sequence"/>
</dbReference>
<reference evidence="4 5" key="1">
    <citation type="journal article" date="2019" name="G3 (Bethesda)">
        <title>Sequencing of a Wild Apple (Malus baccata) Genome Unravels the Differences Between Cultivated and Wild Apple Species Regarding Disease Resistance and Cold Tolerance.</title>
        <authorList>
            <person name="Chen X."/>
        </authorList>
    </citation>
    <scope>NUCLEOTIDE SEQUENCE [LARGE SCALE GENOMIC DNA]</scope>
    <source>
        <strain evidence="5">cv. Shandingzi</strain>
        <tissue evidence="4">Leaves</tissue>
    </source>
</reference>
<feature type="domain" description="WW" evidence="3">
    <location>
        <begin position="24"/>
        <end position="58"/>
    </location>
</feature>
<dbReference type="PROSITE" id="PS50020">
    <property type="entry name" value="WW_DOMAIN_2"/>
    <property type="match status" value="1"/>
</dbReference>
<proteinExistence type="predicted"/>
<feature type="compositionally biased region" description="Pro residues" evidence="1">
    <location>
        <begin position="57"/>
        <end position="69"/>
    </location>
</feature>
<name>A0A540KT42_MALBA</name>
<keyword evidence="2" id="KW-0812">Transmembrane</keyword>
<dbReference type="Gene3D" id="2.20.70.10">
    <property type="match status" value="1"/>
</dbReference>
<feature type="region of interest" description="Disordered" evidence="1">
    <location>
        <begin position="271"/>
        <end position="291"/>
    </location>
</feature>
<dbReference type="PROSITE" id="PS01159">
    <property type="entry name" value="WW_DOMAIN_1"/>
    <property type="match status" value="1"/>
</dbReference>
<dbReference type="InterPro" id="IPR001202">
    <property type="entry name" value="WW_dom"/>
</dbReference>
<accession>A0A540KT42</accession>
<feature type="transmembrane region" description="Helical" evidence="2">
    <location>
        <begin position="1243"/>
        <end position="1267"/>
    </location>
</feature>
<dbReference type="STRING" id="106549.A0A540KT42"/>
<feature type="compositionally biased region" description="Polar residues" evidence="1">
    <location>
        <begin position="271"/>
        <end position="285"/>
    </location>
</feature>
<dbReference type="SUPFAM" id="SSF51045">
    <property type="entry name" value="WW domain"/>
    <property type="match status" value="1"/>
</dbReference>
<evidence type="ECO:0000313" key="5">
    <source>
        <dbReference type="Proteomes" id="UP000315295"/>
    </source>
</evidence>
<dbReference type="SMART" id="SM00456">
    <property type="entry name" value="WW"/>
    <property type="match status" value="1"/>
</dbReference>
<protein>
    <recommendedName>
        <fullName evidence="3">WW domain-containing protein</fullName>
    </recommendedName>
</protein>
<dbReference type="InterPro" id="IPR036020">
    <property type="entry name" value="WW_dom_sf"/>
</dbReference>
<gene>
    <name evidence="4" type="ORF">C1H46_037086</name>
</gene>
<keyword evidence="2" id="KW-0472">Membrane</keyword>
<evidence type="ECO:0000256" key="1">
    <source>
        <dbReference type="SAM" id="MobiDB-lite"/>
    </source>
</evidence>
<feature type="transmembrane region" description="Helical" evidence="2">
    <location>
        <begin position="1115"/>
        <end position="1138"/>
    </location>
</feature>
<dbReference type="Pfam" id="PF00397">
    <property type="entry name" value="WW"/>
    <property type="match status" value="1"/>
</dbReference>